<keyword evidence="7" id="KW-0378">Hydrolase</keyword>
<evidence type="ECO:0000256" key="8">
    <source>
        <dbReference type="ARBA" id="ARBA00022990"/>
    </source>
</evidence>
<comment type="catalytic activity">
    <reaction evidence="13">
        <text>a fatty acyl-CoA + H2O = a fatty acid + CoA + H(+)</text>
        <dbReference type="Rhea" id="RHEA:16781"/>
        <dbReference type="ChEBI" id="CHEBI:15377"/>
        <dbReference type="ChEBI" id="CHEBI:15378"/>
        <dbReference type="ChEBI" id="CHEBI:28868"/>
        <dbReference type="ChEBI" id="CHEBI:57287"/>
        <dbReference type="ChEBI" id="CHEBI:77636"/>
    </reaction>
    <physiologicalReaction direction="left-to-right" evidence="13">
        <dbReference type="Rhea" id="RHEA:16782"/>
    </physiologicalReaction>
</comment>
<dbReference type="EMBL" id="LR746264">
    <property type="protein sequence ID" value="CAA7389693.1"/>
    <property type="molecule type" value="Genomic_DNA"/>
</dbReference>
<evidence type="ECO:0000256" key="5">
    <source>
        <dbReference type="ARBA" id="ARBA00008324"/>
    </source>
</evidence>
<dbReference type="PANTHER" id="PTHR21660">
    <property type="entry name" value="THIOESTERASE SUPERFAMILY MEMBER-RELATED"/>
    <property type="match status" value="1"/>
</dbReference>
<evidence type="ECO:0000256" key="1">
    <source>
        <dbReference type="ARBA" id="ARBA00004123"/>
    </source>
</evidence>
<keyword evidence="11" id="KW-0206">Cytoskeleton</keyword>
<dbReference type="SUPFAM" id="SSF54637">
    <property type="entry name" value="Thioesterase/thiol ester dehydrase-isomerase"/>
    <property type="match status" value="1"/>
</dbReference>
<keyword evidence="8" id="KW-0007">Acetylation</keyword>
<keyword evidence="12" id="KW-0539">Nucleus</keyword>
<keyword evidence="10" id="KW-0496">Mitochondrion</keyword>
<evidence type="ECO:0000313" key="21">
    <source>
        <dbReference type="Proteomes" id="UP000663760"/>
    </source>
</evidence>
<dbReference type="PANTHER" id="PTHR21660:SF8">
    <property type="entry name" value="OS02G0521700 PROTEIN"/>
    <property type="match status" value="1"/>
</dbReference>
<keyword evidence="9" id="KW-0443">Lipid metabolism</keyword>
<evidence type="ECO:0000256" key="12">
    <source>
        <dbReference type="ARBA" id="ARBA00023242"/>
    </source>
</evidence>
<evidence type="ECO:0000259" key="19">
    <source>
        <dbReference type="Pfam" id="PF03061"/>
    </source>
</evidence>
<protein>
    <recommendedName>
        <fullName evidence="16">Acyl-coenzyme A thioesterase 13</fullName>
    </recommendedName>
    <alternativeName>
        <fullName evidence="17">Hotdog-fold thioesterase superfamily member 2</fullName>
    </alternativeName>
    <alternativeName>
        <fullName evidence="18">Thioesterase superfamily member 2</fullName>
    </alternativeName>
</protein>
<dbReference type="GO" id="GO:0005634">
    <property type="term" value="C:nucleus"/>
    <property type="evidence" value="ECO:0007669"/>
    <property type="project" value="UniProtKB-SubCell"/>
</dbReference>
<evidence type="ECO:0000256" key="2">
    <source>
        <dbReference type="ARBA" id="ARBA00004173"/>
    </source>
</evidence>
<feature type="domain" description="Thioesterase" evidence="19">
    <location>
        <begin position="68"/>
        <end position="121"/>
    </location>
</feature>
<comment type="subcellular location">
    <subcellularLocation>
        <location evidence="3">Cytoplasm</location>
        <location evidence="3">Cytoskeleton</location>
        <location evidence="3">Spindle</location>
    </subcellularLocation>
    <subcellularLocation>
        <location evidence="4">Cytoplasm</location>
        <location evidence="4">Cytosol</location>
    </subcellularLocation>
    <subcellularLocation>
        <location evidence="2">Mitochondrion</location>
    </subcellularLocation>
    <subcellularLocation>
        <location evidence="1">Nucleus</location>
    </subcellularLocation>
</comment>
<dbReference type="AlphaFoldDB" id="A0A7I8K1J4"/>
<keyword evidence="6" id="KW-0963">Cytoplasm</keyword>
<comment type="similarity">
    <text evidence="5">Belongs to the thioesterase PaaI family.</text>
</comment>
<evidence type="ECO:0000256" key="16">
    <source>
        <dbReference type="ARBA" id="ARBA00067273"/>
    </source>
</evidence>
<dbReference type="GO" id="GO:0047617">
    <property type="term" value="F:fatty acyl-CoA hydrolase activity"/>
    <property type="evidence" value="ECO:0007669"/>
    <property type="project" value="InterPro"/>
</dbReference>
<evidence type="ECO:0000256" key="13">
    <source>
        <dbReference type="ARBA" id="ARBA00052976"/>
    </source>
</evidence>
<dbReference type="CDD" id="cd03443">
    <property type="entry name" value="PaaI_thioesterase"/>
    <property type="match status" value="1"/>
</dbReference>
<sequence>MEQRVRDFLTPAAEEERVAGLAVAPQRPRISPSFFEAFSIRGIRVVWAEHGLVRYSFRVTPGHTGADGNLSTGAIASLVDELGGHALLTYGHHTQVSVNISVAYLSTARIDDELEITSRVLGRKGGYSGTIVLLKNKRTGEIIAEGRHSMFGKLHSNI</sequence>
<evidence type="ECO:0000256" key="14">
    <source>
        <dbReference type="ARBA" id="ARBA00058205"/>
    </source>
</evidence>
<dbReference type="InterPro" id="IPR006683">
    <property type="entry name" value="Thioestr_dom"/>
</dbReference>
<dbReference type="Gene3D" id="3.10.129.10">
    <property type="entry name" value="Hotdog Thioesterase"/>
    <property type="match status" value="1"/>
</dbReference>
<evidence type="ECO:0000256" key="17">
    <source>
        <dbReference type="ARBA" id="ARBA00081533"/>
    </source>
</evidence>
<evidence type="ECO:0000256" key="6">
    <source>
        <dbReference type="ARBA" id="ARBA00022490"/>
    </source>
</evidence>
<gene>
    <name evidence="20" type="ORF">SI8410_01001692</name>
</gene>
<organism evidence="20 21">
    <name type="scientific">Spirodela intermedia</name>
    <name type="common">Intermediate duckweed</name>
    <dbReference type="NCBI Taxonomy" id="51605"/>
    <lineage>
        <taxon>Eukaryota</taxon>
        <taxon>Viridiplantae</taxon>
        <taxon>Streptophyta</taxon>
        <taxon>Embryophyta</taxon>
        <taxon>Tracheophyta</taxon>
        <taxon>Spermatophyta</taxon>
        <taxon>Magnoliopsida</taxon>
        <taxon>Liliopsida</taxon>
        <taxon>Araceae</taxon>
        <taxon>Lemnoideae</taxon>
        <taxon>Spirodela</taxon>
    </lineage>
</organism>
<dbReference type="GO" id="GO:0005819">
    <property type="term" value="C:spindle"/>
    <property type="evidence" value="ECO:0007669"/>
    <property type="project" value="UniProtKB-SubCell"/>
</dbReference>
<comment type="subunit">
    <text evidence="15">Homotetramer. Interacts with PCTP.</text>
</comment>
<evidence type="ECO:0000256" key="15">
    <source>
        <dbReference type="ARBA" id="ARBA00064709"/>
    </source>
</evidence>
<keyword evidence="21" id="KW-1185">Reference proteome</keyword>
<evidence type="ECO:0000256" key="3">
    <source>
        <dbReference type="ARBA" id="ARBA00004186"/>
    </source>
</evidence>
<dbReference type="GO" id="GO:0005829">
    <property type="term" value="C:cytosol"/>
    <property type="evidence" value="ECO:0007669"/>
    <property type="project" value="UniProtKB-SubCell"/>
</dbReference>
<proteinExistence type="inferred from homology"/>
<dbReference type="InterPro" id="IPR029069">
    <property type="entry name" value="HotDog_dom_sf"/>
</dbReference>
<dbReference type="InterPro" id="IPR039298">
    <property type="entry name" value="ACOT13"/>
</dbReference>
<dbReference type="Proteomes" id="UP000663760">
    <property type="component" value="Chromosome 1"/>
</dbReference>
<dbReference type="GO" id="GO:0006629">
    <property type="term" value="P:lipid metabolic process"/>
    <property type="evidence" value="ECO:0007669"/>
    <property type="project" value="UniProtKB-KW"/>
</dbReference>
<evidence type="ECO:0000256" key="18">
    <source>
        <dbReference type="ARBA" id="ARBA00083956"/>
    </source>
</evidence>
<name>A0A7I8K1J4_SPIIN</name>
<comment type="function">
    <text evidence="14">Catalyzes the hydrolysis of acyl-CoAs into free fatty acids and coenzyme A (CoASH), regulating their respective intracellular levels. Has acyl-CoA thioesterase activity towards medium (C12) and long-chain (C18) fatty acyl-CoA substrates. Can also hydrolyze 3-hydroxyphenylacetyl-CoA and 3,4-dihydroxyphenylacetyl-CoA (in vitro). May play a role in controlling adaptive thermogenesis.</text>
</comment>
<reference evidence="20" key="1">
    <citation type="submission" date="2020-02" db="EMBL/GenBank/DDBJ databases">
        <authorList>
            <person name="Scholz U."/>
            <person name="Mascher M."/>
            <person name="Fiebig A."/>
        </authorList>
    </citation>
    <scope>NUCLEOTIDE SEQUENCE</scope>
</reference>
<accession>A0A7I8K1J4</accession>
<dbReference type="GO" id="GO:0005739">
    <property type="term" value="C:mitochondrion"/>
    <property type="evidence" value="ECO:0007669"/>
    <property type="project" value="UniProtKB-SubCell"/>
</dbReference>
<evidence type="ECO:0000256" key="10">
    <source>
        <dbReference type="ARBA" id="ARBA00023128"/>
    </source>
</evidence>
<evidence type="ECO:0000256" key="7">
    <source>
        <dbReference type="ARBA" id="ARBA00022801"/>
    </source>
</evidence>
<dbReference type="FunFam" id="3.10.129.10:FF:000021">
    <property type="entry name" value="Acyl-coenzyme A thioesterase 13"/>
    <property type="match status" value="1"/>
</dbReference>
<dbReference type="OrthoDB" id="46529at2759"/>
<evidence type="ECO:0000256" key="9">
    <source>
        <dbReference type="ARBA" id="ARBA00023098"/>
    </source>
</evidence>
<dbReference type="Pfam" id="PF03061">
    <property type="entry name" value="4HBT"/>
    <property type="match status" value="1"/>
</dbReference>
<evidence type="ECO:0000256" key="4">
    <source>
        <dbReference type="ARBA" id="ARBA00004514"/>
    </source>
</evidence>
<evidence type="ECO:0000313" key="20">
    <source>
        <dbReference type="EMBL" id="CAA7389693.1"/>
    </source>
</evidence>
<evidence type="ECO:0000256" key="11">
    <source>
        <dbReference type="ARBA" id="ARBA00023212"/>
    </source>
</evidence>